<evidence type="ECO:0000313" key="3">
    <source>
        <dbReference type="Proteomes" id="UP000001194"/>
    </source>
</evidence>
<gene>
    <name evidence="2" type="ORF">LACBIDRAFT_329123</name>
</gene>
<feature type="compositionally biased region" description="Polar residues" evidence="1">
    <location>
        <begin position="365"/>
        <end position="377"/>
    </location>
</feature>
<evidence type="ECO:0000256" key="1">
    <source>
        <dbReference type="SAM" id="MobiDB-lite"/>
    </source>
</evidence>
<feature type="region of interest" description="Disordered" evidence="1">
    <location>
        <begin position="337"/>
        <end position="377"/>
    </location>
</feature>
<proteinExistence type="predicted"/>
<sequence>MRKHSRGWEGLTLEERSRGSGFTRIVTRHTEMPRGCVIGMEKKKSWRNPPQPQTSSRSIGVSERKSAAAISANTHNNKLHFLNPKRKPDLQAVYSVMTILRLKYKGMERVSDGNKRKWYSIFIVLVYTHSVASTKFLIMVDTPDSGTEPTEIELSVVARLTFYKAGNNGKGKKQTKDIKAKTFNHNFSESKDNYLELLTAILEKHHVDKKYKVTARNVYPCKIQVHPAKQGDAPDVVNYEEYQDLVKNTILSAPVGKPVVIFVEMPSIEKSAKRVDNPGLSKEEYDLAKERAKLEKKYQNDHDGGYTYIDATGVSIPLTPFMMKEWARALVDKDKSVDIDNPPHTQTFDPANRKSSLLTRKRSESSGSTGTEVPSETSTLAALSGIINSIASLVHPGNPPLPSTPKKNQPDNHHTLKPSPSQLGRFLTHAEKEAGVKNASRHEYALAGEGYGPDILHLVDDKALCALGIPAGDVLRLKQAAPLWWKAEPGQALKRRHEVLEGSPAEKLQETPPNKKMRFEKRYVEGGSWTLFGPGTMEGDVDPNADFTWYFYSKDLKMTLPLPRGLVPILDGEEDNGLWPSH</sequence>
<accession>B0DH54</accession>
<dbReference type="HOGENOM" id="CLU_033557_2_0_1"/>
<organism evidence="3">
    <name type="scientific">Laccaria bicolor (strain S238N-H82 / ATCC MYA-4686)</name>
    <name type="common">Bicoloured deceiver</name>
    <name type="synonym">Laccaria laccata var. bicolor</name>
    <dbReference type="NCBI Taxonomy" id="486041"/>
    <lineage>
        <taxon>Eukaryota</taxon>
        <taxon>Fungi</taxon>
        <taxon>Dikarya</taxon>
        <taxon>Basidiomycota</taxon>
        <taxon>Agaricomycotina</taxon>
        <taxon>Agaricomycetes</taxon>
        <taxon>Agaricomycetidae</taxon>
        <taxon>Agaricales</taxon>
        <taxon>Agaricineae</taxon>
        <taxon>Hydnangiaceae</taxon>
        <taxon>Laccaria</taxon>
    </lineage>
</organism>
<dbReference type="RefSeq" id="XP_001883338.1">
    <property type="nucleotide sequence ID" value="XM_001883303.1"/>
</dbReference>
<dbReference type="KEGG" id="lbc:LACBIDRAFT_329123"/>
<dbReference type="AlphaFoldDB" id="B0DH54"/>
<dbReference type="GeneID" id="6078990"/>
<dbReference type="EMBL" id="DS547110">
    <property type="protein sequence ID" value="EDR06050.1"/>
    <property type="molecule type" value="Genomic_DNA"/>
</dbReference>
<feature type="region of interest" description="Disordered" evidence="1">
    <location>
        <begin position="38"/>
        <end position="62"/>
    </location>
</feature>
<feature type="region of interest" description="Disordered" evidence="1">
    <location>
        <begin position="394"/>
        <end position="422"/>
    </location>
</feature>
<protein>
    <submittedName>
        <fullName evidence="2">Predicted protein</fullName>
    </submittedName>
</protein>
<name>B0DH54_LACBS</name>
<reference evidence="2 3" key="1">
    <citation type="journal article" date="2008" name="Nature">
        <title>The genome of Laccaria bicolor provides insights into mycorrhizal symbiosis.</title>
        <authorList>
            <person name="Martin F."/>
            <person name="Aerts A."/>
            <person name="Ahren D."/>
            <person name="Brun A."/>
            <person name="Danchin E.G.J."/>
            <person name="Duchaussoy F."/>
            <person name="Gibon J."/>
            <person name="Kohler A."/>
            <person name="Lindquist E."/>
            <person name="Pereda V."/>
            <person name="Salamov A."/>
            <person name="Shapiro H.J."/>
            <person name="Wuyts J."/>
            <person name="Blaudez D."/>
            <person name="Buee M."/>
            <person name="Brokstein P."/>
            <person name="Canbaeck B."/>
            <person name="Cohen D."/>
            <person name="Courty P.E."/>
            <person name="Coutinho P.M."/>
            <person name="Delaruelle C."/>
            <person name="Detter J.C."/>
            <person name="Deveau A."/>
            <person name="DiFazio S."/>
            <person name="Duplessis S."/>
            <person name="Fraissinet-Tachet L."/>
            <person name="Lucic E."/>
            <person name="Frey-Klett P."/>
            <person name="Fourrey C."/>
            <person name="Feussner I."/>
            <person name="Gay G."/>
            <person name="Grimwood J."/>
            <person name="Hoegger P.J."/>
            <person name="Jain P."/>
            <person name="Kilaru S."/>
            <person name="Labbe J."/>
            <person name="Lin Y.C."/>
            <person name="Legue V."/>
            <person name="Le Tacon F."/>
            <person name="Marmeisse R."/>
            <person name="Melayah D."/>
            <person name="Montanini B."/>
            <person name="Muratet M."/>
            <person name="Nehls U."/>
            <person name="Niculita-Hirzel H."/>
            <person name="Oudot-Le Secq M.P."/>
            <person name="Peter M."/>
            <person name="Quesneville H."/>
            <person name="Rajashekar B."/>
            <person name="Reich M."/>
            <person name="Rouhier N."/>
            <person name="Schmutz J."/>
            <person name="Yin T."/>
            <person name="Chalot M."/>
            <person name="Henrissat B."/>
            <person name="Kuees U."/>
            <person name="Lucas S."/>
            <person name="Van de Peer Y."/>
            <person name="Podila G.K."/>
            <person name="Polle A."/>
            <person name="Pukkila P.J."/>
            <person name="Richardson P.M."/>
            <person name="Rouze P."/>
            <person name="Sanders I.R."/>
            <person name="Stajich J.E."/>
            <person name="Tunlid A."/>
            <person name="Tuskan G."/>
            <person name="Grigoriev I.V."/>
        </authorList>
    </citation>
    <scope>NUCLEOTIDE SEQUENCE [LARGE SCALE GENOMIC DNA]</scope>
    <source>
        <strain evidence="3">S238N-H82 / ATCC MYA-4686</strain>
    </source>
</reference>
<dbReference type="Proteomes" id="UP000001194">
    <property type="component" value="Unassembled WGS sequence"/>
</dbReference>
<dbReference type="OrthoDB" id="3259884at2759"/>
<feature type="compositionally biased region" description="Polar residues" evidence="1">
    <location>
        <begin position="343"/>
        <end position="358"/>
    </location>
</feature>
<evidence type="ECO:0000313" key="2">
    <source>
        <dbReference type="EMBL" id="EDR06050.1"/>
    </source>
</evidence>
<dbReference type="InParanoid" id="B0DH54"/>
<keyword evidence="3" id="KW-1185">Reference proteome</keyword>